<evidence type="ECO:0000256" key="3">
    <source>
        <dbReference type="ARBA" id="ARBA00022692"/>
    </source>
</evidence>
<dbReference type="RefSeq" id="WP_073480072.1">
    <property type="nucleotide sequence ID" value="NZ_FQVN01000001.1"/>
</dbReference>
<keyword evidence="4 6" id="KW-1133">Transmembrane helix</keyword>
<dbReference type="OrthoDB" id="3175972at2"/>
<dbReference type="Pfam" id="PF01810">
    <property type="entry name" value="LysE"/>
    <property type="match status" value="1"/>
</dbReference>
<evidence type="ECO:0000256" key="2">
    <source>
        <dbReference type="ARBA" id="ARBA00022475"/>
    </source>
</evidence>
<accession>A0A1M4W9D9</accession>
<keyword evidence="2" id="KW-1003">Cell membrane</keyword>
<dbReference type="GO" id="GO:0015171">
    <property type="term" value="F:amino acid transmembrane transporter activity"/>
    <property type="evidence" value="ECO:0007669"/>
    <property type="project" value="TreeGrafter"/>
</dbReference>
<keyword evidence="3 6" id="KW-0812">Transmembrane</keyword>
<keyword evidence="5 6" id="KW-0472">Membrane</keyword>
<comment type="subcellular location">
    <subcellularLocation>
        <location evidence="1">Cell membrane</location>
        <topology evidence="1">Multi-pass membrane protein</topology>
    </subcellularLocation>
</comment>
<evidence type="ECO:0000313" key="7">
    <source>
        <dbReference type="EMBL" id="SHE77703.1"/>
    </source>
</evidence>
<dbReference type="Proteomes" id="UP000184501">
    <property type="component" value="Unassembled WGS sequence"/>
</dbReference>
<proteinExistence type="predicted"/>
<name>A0A1M4W9D9_STRHI</name>
<dbReference type="PANTHER" id="PTHR30086">
    <property type="entry name" value="ARGININE EXPORTER PROTEIN ARGO"/>
    <property type="match status" value="1"/>
</dbReference>
<dbReference type="STRING" id="2017.SAMN05444320_1011054"/>
<dbReference type="AlphaFoldDB" id="A0A1M4W9D9"/>
<feature type="transmembrane region" description="Helical" evidence="6">
    <location>
        <begin position="6"/>
        <end position="27"/>
    </location>
</feature>
<dbReference type="InterPro" id="IPR001123">
    <property type="entry name" value="LeuE-type"/>
</dbReference>
<evidence type="ECO:0000313" key="8">
    <source>
        <dbReference type="Proteomes" id="UP000184501"/>
    </source>
</evidence>
<keyword evidence="8" id="KW-1185">Reference proteome</keyword>
<feature type="transmembrane region" description="Helical" evidence="6">
    <location>
        <begin position="149"/>
        <end position="169"/>
    </location>
</feature>
<gene>
    <name evidence="7" type="ORF">SAMN05444320_1011054</name>
</gene>
<dbReference type="EMBL" id="FQVN01000001">
    <property type="protein sequence ID" value="SHE77703.1"/>
    <property type="molecule type" value="Genomic_DNA"/>
</dbReference>
<dbReference type="GO" id="GO:0005886">
    <property type="term" value="C:plasma membrane"/>
    <property type="evidence" value="ECO:0007669"/>
    <property type="project" value="UniProtKB-SubCell"/>
</dbReference>
<evidence type="ECO:0000256" key="1">
    <source>
        <dbReference type="ARBA" id="ARBA00004651"/>
    </source>
</evidence>
<evidence type="ECO:0000256" key="5">
    <source>
        <dbReference type="ARBA" id="ARBA00023136"/>
    </source>
</evidence>
<protein>
    <submittedName>
        <fullName evidence="7">Threonine/homoserine/homoserine lactone efflux protein</fullName>
    </submittedName>
</protein>
<feature type="transmembrane region" description="Helical" evidence="6">
    <location>
        <begin position="69"/>
        <end position="87"/>
    </location>
</feature>
<dbReference type="PANTHER" id="PTHR30086:SF20">
    <property type="entry name" value="ARGININE EXPORTER PROTEIN ARGO-RELATED"/>
    <property type="match status" value="1"/>
</dbReference>
<sequence>MVSGLLAFVAAAFVVAISPGPATLLLIRQSARGNWRTVLATIAGIEAGVLFWSLAAVFGLSAVLVASQVAYDVLRVVGAFVLVWFGVQALRAARRQRAGDEVVEPAPTPDRPWRAFHMALLTNVTNPKAGVFAISFLPQFAPRELPPTAGLLLCAALWVAVDLSWYLGIGAALGRLGGWLRRAAVRRRLEQVSGAVLVGLGVRLALDSR</sequence>
<dbReference type="PIRSF" id="PIRSF006324">
    <property type="entry name" value="LeuE"/>
    <property type="match status" value="1"/>
</dbReference>
<feature type="transmembrane region" description="Helical" evidence="6">
    <location>
        <begin position="39"/>
        <end position="63"/>
    </location>
</feature>
<evidence type="ECO:0000256" key="6">
    <source>
        <dbReference type="SAM" id="Phobius"/>
    </source>
</evidence>
<reference evidence="7 8" key="1">
    <citation type="submission" date="2016-11" db="EMBL/GenBank/DDBJ databases">
        <authorList>
            <person name="Jaros S."/>
            <person name="Januszkiewicz K."/>
            <person name="Wedrychowicz H."/>
        </authorList>
    </citation>
    <scope>NUCLEOTIDE SEQUENCE [LARGE SCALE GENOMIC DNA]</scope>
    <source>
        <strain evidence="7 8">DSM 44523</strain>
    </source>
</reference>
<evidence type="ECO:0000256" key="4">
    <source>
        <dbReference type="ARBA" id="ARBA00022989"/>
    </source>
</evidence>
<organism evidence="7 8">
    <name type="scientific">Streptoalloteichus hindustanus</name>
    <dbReference type="NCBI Taxonomy" id="2017"/>
    <lineage>
        <taxon>Bacteria</taxon>
        <taxon>Bacillati</taxon>
        <taxon>Actinomycetota</taxon>
        <taxon>Actinomycetes</taxon>
        <taxon>Pseudonocardiales</taxon>
        <taxon>Pseudonocardiaceae</taxon>
        <taxon>Streptoalloteichus</taxon>
    </lineage>
</organism>